<dbReference type="Pfam" id="PF07679">
    <property type="entry name" value="I-set"/>
    <property type="match status" value="1"/>
</dbReference>
<protein>
    <recommendedName>
        <fullName evidence="1">Ig-like domain-containing protein</fullName>
    </recommendedName>
</protein>
<dbReference type="PROSITE" id="PS50835">
    <property type="entry name" value="IG_LIKE"/>
    <property type="match status" value="1"/>
</dbReference>
<feature type="domain" description="Ig-like" evidence="1">
    <location>
        <begin position="1"/>
        <end position="80"/>
    </location>
</feature>
<dbReference type="InterPro" id="IPR013783">
    <property type="entry name" value="Ig-like_fold"/>
</dbReference>
<evidence type="ECO:0000259" key="1">
    <source>
        <dbReference type="PROSITE" id="PS50835"/>
    </source>
</evidence>
<dbReference type="AlphaFoldDB" id="A0A3P7JMP9"/>
<evidence type="ECO:0000313" key="3">
    <source>
        <dbReference type="Proteomes" id="UP000270094"/>
    </source>
</evidence>
<dbReference type="InterPro" id="IPR036179">
    <property type="entry name" value="Ig-like_dom_sf"/>
</dbReference>
<dbReference type="InterPro" id="IPR013098">
    <property type="entry name" value="Ig_I-set"/>
</dbReference>
<evidence type="ECO:0000313" key="2">
    <source>
        <dbReference type="EMBL" id="VDM82113.1"/>
    </source>
</evidence>
<keyword evidence="3" id="KW-1185">Reference proteome</keyword>
<dbReference type="OrthoDB" id="2431000at2759"/>
<organism evidence="2 3">
    <name type="scientific">Strongylus vulgaris</name>
    <name type="common">Blood worm</name>
    <dbReference type="NCBI Taxonomy" id="40348"/>
    <lineage>
        <taxon>Eukaryota</taxon>
        <taxon>Metazoa</taxon>
        <taxon>Ecdysozoa</taxon>
        <taxon>Nematoda</taxon>
        <taxon>Chromadorea</taxon>
        <taxon>Rhabditida</taxon>
        <taxon>Rhabditina</taxon>
        <taxon>Rhabditomorpha</taxon>
        <taxon>Strongyloidea</taxon>
        <taxon>Strongylidae</taxon>
        <taxon>Strongylus</taxon>
    </lineage>
</organism>
<accession>A0A3P7JMP9</accession>
<sequence>MECITPFGGTIVADLSSVSWKDVWLKNHAPIEKSRRVKVRNRENSSRLVITELDVLDSGYYQCIASNSAASVNTTTFSISLTPLNWSKNVAGSSVVSQFAFLHQENDSSAASLSVSFRSLRCFSFTLSSPRIRFVPTGQY</sequence>
<name>A0A3P7JMP9_STRVU</name>
<dbReference type="Proteomes" id="UP000270094">
    <property type="component" value="Unassembled WGS sequence"/>
</dbReference>
<gene>
    <name evidence="2" type="ORF">SVUK_LOCUS17111</name>
</gene>
<dbReference type="Gene3D" id="2.60.40.10">
    <property type="entry name" value="Immunoglobulins"/>
    <property type="match status" value="1"/>
</dbReference>
<dbReference type="EMBL" id="UYYB01116081">
    <property type="protein sequence ID" value="VDM82113.1"/>
    <property type="molecule type" value="Genomic_DNA"/>
</dbReference>
<dbReference type="InterPro" id="IPR007110">
    <property type="entry name" value="Ig-like_dom"/>
</dbReference>
<dbReference type="SUPFAM" id="SSF48726">
    <property type="entry name" value="Immunoglobulin"/>
    <property type="match status" value="1"/>
</dbReference>
<dbReference type="CDD" id="cd00096">
    <property type="entry name" value="Ig"/>
    <property type="match status" value="1"/>
</dbReference>
<reference evidence="2 3" key="1">
    <citation type="submission" date="2018-11" db="EMBL/GenBank/DDBJ databases">
        <authorList>
            <consortium name="Pathogen Informatics"/>
        </authorList>
    </citation>
    <scope>NUCLEOTIDE SEQUENCE [LARGE SCALE GENOMIC DNA]</scope>
</reference>
<proteinExistence type="predicted"/>